<dbReference type="AlphaFoldDB" id="A0A0N8GSH2"/>
<accession>A0A0N8GSH2</accession>
<feature type="transmembrane region" description="Helical" evidence="1">
    <location>
        <begin position="126"/>
        <end position="145"/>
    </location>
</feature>
<dbReference type="RefSeq" id="WP_060687136.1">
    <property type="nucleotide sequence ID" value="NZ_LGKN01000003.1"/>
</dbReference>
<feature type="transmembrane region" description="Helical" evidence="1">
    <location>
        <begin position="56"/>
        <end position="79"/>
    </location>
</feature>
<dbReference type="SMART" id="SM00014">
    <property type="entry name" value="acidPPc"/>
    <property type="match status" value="1"/>
</dbReference>
<keyword evidence="1" id="KW-0472">Membrane</keyword>
<dbReference type="PANTHER" id="PTHR14969:SF13">
    <property type="entry name" value="AT30094P"/>
    <property type="match status" value="1"/>
</dbReference>
<evidence type="ECO:0000313" key="3">
    <source>
        <dbReference type="EMBL" id="KPL89290.1"/>
    </source>
</evidence>
<evidence type="ECO:0000256" key="1">
    <source>
        <dbReference type="SAM" id="Phobius"/>
    </source>
</evidence>
<dbReference type="Pfam" id="PF01569">
    <property type="entry name" value="PAP2"/>
    <property type="match status" value="1"/>
</dbReference>
<organism evidence="3 4">
    <name type="scientific">Ardenticatena maritima</name>
    <dbReference type="NCBI Taxonomy" id="872965"/>
    <lineage>
        <taxon>Bacteria</taxon>
        <taxon>Bacillati</taxon>
        <taxon>Chloroflexota</taxon>
        <taxon>Ardenticatenia</taxon>
        <taxon>Ardenticatenales</taxon>
        <taxon>Ardenticatenaceae</taxon>
        <taxon>Ardenticatena</taxon>
    </lineage>
</organism>
<dbReference type="Proteomes" id="UP000050502">
    <property type="component" value="Unassembled WGS sequence"/>
</dbReference>
<dbReference type="SUPFAM" id="SSF48317">
    <property type="entry name" value="Acid phosphatase/Vanadium-dependent haloperoxidase"/>
    <property type="match status" value="1"/>
</dbReference>
<dbReference type="InterPro" id="IPR000326">
    <property type="entry name" value="PAP2/HPO"/>
</dbReference>
<gene>
    <name evidence="3" type="ORF">SE16_02115</name>
</gene>
<comment type="caution">
    <text evidence="3">The sequence shown here is derived from an EMBL/GenBank/DDBJ whole genome shotgun (WGS) entry which is preliminary data.</text>
</comment>
<dbReference type="Gene3D" id="1.20.144.10">
    <property type="entry name" value="Phosphatidic acid phosphatase type 2/haloperoxidase"/>
    <property type="match status" value="1"/>
</dbReference>
<feature type="transmembrane region" description="Helical" evidence="1">
    <location>
        <begin position="25"/>
        <end position="49"/>
    </location>
</feature>
<protein>
    <recommendedName>
        <fullName evidence="2">Phosphatidic acid phosphatase type 2/haloperoxidase domain-containing protein</fullName>
    </recommendedName>
</protein>
<proteinExistence type="predicted"/>
<dbReference type="EMBL" id="LGKN01000003">
    <property type="protein sequence ID" value="KPL89290.1"/>
    <property type="molecule type" value="Genomic_DNA"/>
</dbReference>
<keyword evidence="1" id="KW-0812">Transmembrane</keyword>
<dbReference type="PANTHER" id="PTHR14969">
    <property type="entry name" value="SPHINGOSINE-1-PHOSPHATE PHOSPHOHYDROLASE"/>
    <property type="match status" value="1"/>
</dbReference>
<evidence type="ECO:0000259" key="2">
    <source>
        <dbReference type="SMART" id="SM00014"/>
    </source>
</evidence>
<sequence>MGALDWMLFRLINGLAGQWPPLDGVMFFLATDYMLPTMAFSVLVFFWLSGRDRERVMAFSGLVAFVWANIVVKALNLMWRRPRPFTTHDDVVLLFYRPSDPSFPANSATALAALGWLVWRHNRRVGGLLLLLAVAMGVARIYVGVHYPFDVIGGWVLGIAAAETWYRYGEPRALPVMQGVARMLARLGLA</sequence>
<keyword evidence="1" id="KW-1133">Transmembrane helix</keyword>
<reference evidence="3 4" key="1">
    <citation type="submission" date="2015-07" db="EMBL/GenBank/DDBJ databases">
        <title>Whole genome sequence of Ardenticatena maritima DSM 23922.</title>
        <authorList>
            <person name="Hemp J."/>
            <person name="Ward L.M."/>
            <person name="Pace L.A."/>
            <person name="Fischer W.W."/>
        </authorList>
    </citation>
    <scope>NUCLEOTIDE SEQUENCE [LARGE SCALE GENOMIC DNA]</scope>
    <source>
        <strain evidence="3 4">110S</strain>
    </source>
</reference>
<dbReference type="InterPro" id="IPR036938">
    <property type="entry name" value="PAP2/HPO_sf"/>
</dbReference>
<feature type="domain" description="Phosphatidic acid phosphatase type 2/haloperoxidase" evidence="2">
    <location>
        <begin position="57"/>
        <end position="166"/>
    </location>
</feature>
<evidence type="ECO:0000313" key="4">
    <source>
        <dbReference type="Proteomes" id="UP000050502"/>
    </source>
</evidence>
<feature type="transmembrane region" description="Helical" evidence="1">
    <location>
        <begin position="103"/>
        <end position="119"/>
    </location>
</feature>
<name>A0A0N8GSH2_9CHLR</name>